<dbReference type="InterPro" id="IPR052907">
    <property type="entry name" value="Beta-lactamase/esterase"/>
</dbReference>
<dbReference type="InterPro" id="IPR001466">
    <property type="entry name" value="Beta-lactam-related"/>
</dbReference>
<dbReference type="Gene3D" id="3.40.710.10">
    <property type="entry name" value="DD-peptidase/beta-lactamase superfamily"/>
    <property type="match status" value="1"/>
</dbReference>
<reference evidence="2" key="1">
    <citation type="submission" date="2018-05" db="EMBL/GenBank/DDBJ databases">
        <authorList>
            <person name="Lanie J.A."/>
            <person name="Ng W.-L."/>
            <person name="Kazmierczak K.M."/>
            <person name="Andrzejewski T.M."/>
            <person name="Davidsen T.M."/>
            <person name="Wayne K.J."/>
            <person name="Tettelin H."/>
            <person name="Glass J.I."/>
            <person name="Rusch D."/>
            <person name="Podicherti R."/>
            <person name="Tsui H.-C.T."/>
            <person name="Winkler M.E."/>
        </authorList>
    </citation>
    <scope>NUCLEOTIDE SEQUENCE</scope>
</reference>
<dbReference type="SUPFAM" id="SSF56601">
    <property type="entry name" value="beta-lactamase/transpeptidase-like"/>
    <property type="match status" value="1"/>
</dbReference>
<organism evidence="2">
    <name type="scientific">marine metagenome</name>
    <dbReference type="NCBI Taxonomy" id="408172"/>
    <lineage>
        <taxon>unclassified sequences</taxon>
        <taxon>metagenomes</taxon>
        <taxon>ecological metagenomes</taxon>
    </lineage>
</organism>
<evidence type="ECO:0000313" key="2">
    <source>
        <dbReference type="EMBL" id="SVA11624.1"/>
    </source>
</evidence>
<dbReference type="AlphaFoldDB" id="A0A381T7A4"/>
<dbReference type="EMBL" id="UINC01004080">
    <property type="protein sequence ID" value="SVA11624.1"/>
    <property type="molecule type" value="Genomic_DNA"/>
</dbReference>
<protein>
    <recommendedName>
        <fullName evidence="1">Beta-lactamase-related domain-containing protein</fullName>
    </recommendedName>
</protein>
<gene>
    <name evidence="2" type="ORF">METZ01_LOCUS64478</name>
</gene>
<dbReference type="PANTHER" id="PTHR43319">
    <property type="entry name" value="BETA-LACTAMASE-RELATED"/>
    <property type="match status" value="1"/>
</dbReference>
<name>A0A381T7A4_9ZZZZ</name>
<dbReference type="PANTHER" id="PTHR43319:SF3">
    <property type="entry name" value="BETA-LACTAMASE-RELATED DOMAIN-CONTAINING PROTEIN"/>
    <property type="match status" value="1"/>
</dbReference>
<proteinExistence type="predicted"/>
<evidence type="ECO:0000259" key="1">
    <source>
        <dbReference type="Pfam" id="PF00144"/>
    </source>
</evidence>
<dbReference type="InterPro" id="IPR012338">
    <property type="entry name" value="Beta-lactam/transpept-like"/>
</dbReference>
<sequence length="380" mass="41751">MEIYGYCDDRFGALREEFERNFTERGDVGASFAASVEGEMIVDIWGGHRNEARSLPWEQNSIVNVFSTTKTMTALCALMLIDKGELEIEAKVSKYWPEYEQNGKENTLVRHFMGHTAGLPGFGEQLTLDQYYDWDAVIQVLERQEPWYEPGTICAYHALTQGYLVGELVRRISGLSLGNFFHENVAKRVDADFHIGLDPAEFERTAEILAGGPMEMPEDYEVPDFYNGRVDGTPELSQEVWNSNGWRQAESPAVNGHGNARAVVRAQTVVANGGSAFGVELLSQKTIDRIFEDQGEIAGVGAPHGIGYGLGIGIGGPEAWGAPEGTKGCFWGGAGGSSITLDHSHRACFSYVMNQMSNDLLGDVRARSLGVGFYEGLKEL</sequence>
<dbReference type="Pfam" id="PF00144">
    <property type="entry name" value="Beta-lactamase"/>
    <property type="match status" value="1"/>
</dbReference>
<accession>A0A381T7A4</accession>
<feature type="domain" description="Beta-lactamase-related" evidence="1">
    <location>
        <begin position="18"/>
        <end position="360"/>
    </location>
</feature>